<dbReference type="OrthoDB" id="773737at2759"/>
<dbReference type="PANTHER" id="PTHR31374:SF29">
    <property type="entry name" value="SAUR-LIKE AUXIN-RESPONSIVE PROTEIN FAMILY"/>
    <property type="match status" value="1"/>
</dbReference>
<dbReference type="GO" id="GO:0009733">
    <property type="term" value="P:response to auxin"/>
    <property type="evidence" value="ECO:0007669"/>
    <property type="project" value="InterPro"/>
</dbReference>
<gene>
    <name evidence="2" type="ORF">HPP92_025414</name>
</gene>
<dbReference type="InterPro" id="IPR003676">
    <property type="entry name" value="SAUR_fam"/>
</dbReference>
<comment type="similarity">
    <text evidence="1">Belongs to the ARG7 family.</text>
</comment>
<dbReference type="AlphaFoldDB" id="A0A835PFC3"/>
<name>A0A835PFC3_VANPL</name>
<accession>A0A835PFC3</accession>
<protein>
    <recommendedName>
        <fullName evidence="4">Small auxin up regulated protein</fullName>
    </recommendedName>
</protein>
<dbReference type="EMBL" id="JADCNL010000014">
    <property type="protein sequence ID" value="KAG0452750.1"/>
    <property type="molecule type" value="Genomic_DNA"/>
</dbReference>
<evidence type="ECO:0000256" key="1">
    <source>
        <dbReference type="ARBA" id="ARBA00006974"/>
    </source>
</evidence>
<dbReference type="PANTHER" id="PTHR31374">
    <property type="entry name" value="AUXIN-INDUCED PROTEIN-LIKE-RELATED"/>
    <property type="match status" value="1"/>
</dbReference>
<keyword evidence="3" id="KW-1185">Reference proteome</keyword>
<reference evidence="2 3" key="1">
    <citation type="journal article" date="2020" name="Nat. Food">
        <title>A phased Vanilla planifolia genome enables genetic improvement of flavour and production.</title>
        <authorList>
            <person name="Hasing T."/>
            <person name="Tang H."/>
            <person name="Brym M."/>
            <person name="Khazi F."/>
            <person name="Huang T."/>
            <person name="Chambers A.H."/>
        </authorList>
    </citation>
    <scope>NUCLEOTIDE SEQUENCE [LARGE SCALE GENOMIC DNA]</scope>
    <source>
        <tissue evidence="2">Leaf</tissue>
    </source>
</reference>
<proteinExistence type="inferred from homology"/>
<evidence type="ECO:0008006" key="4">
    <source>
        <dbReference type="Google" id="ProtNLM"/>
    </source>
</evidence>
<evidence type="ECO:0000313" key="2">
    <source>
        <dbReference type="EMBL" id="KAG0452750.1"/>
    </source>
</evidence>
<dbReference type="Pfam" id="PF02519">
    <property type="entry name" value="Auxin_inducible"/>
    <property type="match status" value="1"/>
</dbReference>
<comment type="caution">
    <text evidence="2">The sequence shown here is derived from an EMBL/GenBank/DDBJ whole genome shotgun (WGS) entry which is preliminary data.</text>
</comment>
<dbReference type="Proteomes" id="UP000636800">
    <property type="component" value="Unassembled WGS sequence"/>
</dbReference>
<organism evidence="2 3">
    <name type="scientific">Vanilla planifolia</name>
    <name type="common">Vanilla</name>
    <dbReference type="NCBI Taxonomy" id="51239"/>
    <lineage>
        <taxon>Eukaryota</taxon>
        <taxon>Viridiplantae</taxon>
        <taxon>Streptophyta</taxon>
        <taxon>Embryophyta</taxon>
        <taxon>Tracheophyta</taxon>
        <taxon>Spermatophyta</taxon>
        <taxon>Magnoliopsida</taxon>
        <taxon>Liliopsida</taxon>
        <taxon>Asparagales</taxon>
        <taxon>Orchidaceae</taxon>
        <taxon>Vanilloideae</taxon>
        <taxon>Vanilleae</taxon>
        <taxon>Vanilla</taxon>
    </lineage>
</organism>
<evidence type="ECO:0000313" key="3">
    <source>
        <dbReference type="Proteomes" id="UP000636800"/>
    </source>
</evidence>
<sequence length="121" mass="13974">MKDASTKVHYEHHYRLGFQRRDALPPKGWMSVWVGEEAGEQQRFFVPIRYLTHPLFVSLLKDAEEEYGFEQKGVIAIPCNVEHFRRVKDIIDGNNGCNEAASGFHHHRAVPLHISCFRALS</sequence>